<evidence type="ECO:0000313" key="1">
    <source>
        <dbReference type="EMBL" id="KAK8593202.1"/>
    </source>
</evidence>
<dbReference type="EMBL" id="JBBPBM010000003">
    <property type="protein sequence ID" value="KAK8593202.1"/>
    <property type="molecule type" value="Genomic_DNA"/>
</dbReference>
<accession>A0ABR2G3E4</accession>
<name>A0ABR2G3E4_9ROSI</name>
<organism evidence="1 2">
    <name type="scientific">Hibiscus sabdariffa</name>
    <name type="common">roselle</name>
    <dbReference type="NCBI Taxonomy" id="183260"/>
    <lineage>
        <taxon>Eukaryota</taxon>
        <taxon>Viridiplantae</taxon>
        <taxon>Streptophyta</taxon>
        <taxon>Embryophyta</taxon>
        <taxon>Tracheophyta</taxon>
        <taxon>Spermatophyta</taxon>
        <taxon>Magnoliopsida</taxon>
        <taxon>eudicotyledons</taxon>
        <taxon>Gunneridae</taxon>
        <taxon>Pentapetalae</taxon>
        <taxon>rosids</taxon>
        <taxon>malvids</taxon>
        <taxon>Malvales</taxon>
        <taxon>Malvaceae</taxon>
        <taxon>Malvoideae</taxon>
        <taxon>Hibiscus</taxon>
    </lineage>
</organism>
<sequence>METSCVLLLRNPKRAHLFQEVVLGTMILEFVHGAPQEWFRWTGAKGGSVATASITTTPEVADTGSGGSGEVLVAATIEVSIHSPPAQSAADAVPVQAVPEGATLDQATMISDDDTRTGKDWYRPIELGSVASIATDKQGLVEFDEWLAAEPKGTESVRRGSQEAGPPV</sequence>
<proteinExistence type="predicted"/>
<evidence type="ECO:0000313" key="2">
    <source>
        <dbReference type="Proteomes" id="UP001472677"/>
    </source>
</evidence>
<reference evidence="1 2" key="1">
    <citation type="journal article" date="2024" name="G3 (Bethesda)">
        <title>Genome assembly of Hibiscus sabdariffa L. provides insights into metabolisms of medicinal natural products.</title>
        <authorList>
            <person name="Kim T."/>
        </authorList>
    </citation>
    <scope>NUCLEOTIDE SEQUENCE [LARGE SCALE GENOMIC DNA]</scope>
    <source>
        <strain evidence="1">TK-2024</strain>
        <tissue evidence="1">Old leaves</tissue>
    </source>
</reference>
<comment type="caution">
    <text evidence="1">The sequence shown here is derived from an EMBL/GenBank/DDBJ whole genome shotgun (WGS) entry which is preliminary data.</text>
</comment>
<keyword evidence="2" id="KW-1185">Reference proteome</keyword>
<gene>
    <name evidence="1" type="ORF">V6N12_045286</name>
</gene>
<dbReference type="Proteomes" id="UP001472677">
    <property type="component" value="Unassembled WGS sequence"/>
</dbReference>
<protein>
    <submittedName>
        <fullName evidence="1">Uncharacterized protein</fullName>
    </submittedName>
</protein>